<keyword evidence="5" id="KW-0677">Repeat</keyword>
<dbReference type="OrthoDB" id="242910at2759"/>
<dbReference type="PROSITE" id="PS50077">
    <property type="entry name" value="HEAT_REPEAT"/>
    <property type="match status" value="1"/>
</dbReference>
<dbReference type="PROSITE" id="PS00061">
    <property type="entry name" value="ADH_SHORT"/>
    <property type="match status" value="1"/>
</dbReference>
<dbReference type="GO" id="GO:0045324">
    <property type="term" value="P:late endosome to vacuole transport"/>
    <property type="evidence" value="ECO:0007669"/>
    <property type="project" value="InterPro"/>
</dbReference>
<dbReference type="PRINTS" id="PR00081">
    <property type="entry name" value="GDHRDH"/>
</dbReference>
<dbReference type="Gene3D" id="1.25.10.10">
    <property type="entry name" value="Leucine-rich Repeat Variant"/>
    <property type="match status" value="1"/>
</dbReference>
<feature type="compositionally biased region" description="Basic and acidic residues" evidence="13">
    <location>
        <begin position="1532"/>
        <end position="1543"/>
    </location>
</feature>
<dbReference type="PROSITE" id="PS50294">
    <property type="entry name" value="WD_REPEATS_REGION"/>
    <property type="match status" value="1"/>
</dbReference>
<dbReference type="FunFam" id="1.10.510.10:FF:000497">
    <property type="entry name" value="Phosphoinositide 3-kinase regulatory subunit"/>
    <property type="match status" value="1"/>
</dbReference>
<dbReference type="GO" id="GO:0034271">
    <property type="term" value="C:phosphatidylinositol 3-kinase complex, class III, type I"/>
    <property type="evidence" value="ECO:0007669"/>
    <property type="project" value="TreeGrafter"/>
</dbReference>
<keyword evidence="6" id="KW-0547">Nucleotide-binding</keyword>
<evidence type="ECO:0000256" key="1">
    <source>
        <dbReference type="ARBA" id="ARBA00012513"/>
    </source>
</evidence>
<dbReference type="InterPro" id="IPR001680">
    <property type="entry name" value="WD40_rpt"/>
</dbReference>
<dbReference type="Pfam" id="PF00106">
    <property type="entry name" value="adh_short"/>
    <property type="match status" value="1"/>
</dbReference>
<keyword evidence="7" id="KW-0418">Kinase</keyword>
<dbReference type="SMART" id="SM00220">
    <property type="entry name" value="S_TKc"/>
    <property type="match status" value="1"/>
</dbReference>
<dbReference type="PROSITE" id="PS50011">
    <property type="entry name" value="PROTEIN_KINASE_DOM"/>
    <property type="match status" value="1"/>
</dbReference>
<dbReference type="EC" id="2.7.11.1" evidence="1"/>
<proteinExistence type="predicted"/>
<feature type="compositionally biased region" description="Polar residues" evidence="13">
    <location>
        <begin position="942"/>
        <end position="955"/>
    </location>
</feature>
<dbReference type="EMBL" id="NKHZ01000039">
    <property type="protein sequence ID" value="PNS18749.1"/>
    <property type="molecule type" value="Genomic_DNA"/>
</dbReference>
<dbReference type="PROSITE" id="PS00108">
    <property type="entry name" value="PROTEIN_KINASE_ST"/>
    <property type="match status" value="1"/>
</dbReference>
<evidence type="ECO:0000256" key="4">
    <source>
        <dbReference type="ARBA" id="ARBA00022679"/>
    </source>
</evidence>
<feature type="repeat" description="HEAT" evidence="11">
    <location>
        <begin position="440"/>
        <end position="471"/>
    </location>
</feature>
<evidence type="ECO:0000256" key="6">
    <source>
        <dbReference type="ARBA" id="ARBA00022741"/>
    </source>
</evidence>
<dbReference type="InterPro" id="IPR002347">
    <property type="entry name" value="SDR_fam"/>
</dbReference>
<dbReference type="InterPro" id="IPR011009">
    <property type="entry name" value="Kinase-like_dom_sf"/>
</dbReference>
<dbReference type="InterPro" id="IPR015943">
    <property type="entry name" value="WD40/YVTN_repeat-like_dom_sf"/>
</dbReference>
<evidence type="ECO:0000256" key="5">
    <source>
        <dbReference type="ARBA" id="ARBA00022737"/>
    </source>
</evidence>
<feature type="region of interest" description="Disordered" evidence="13">
    <location>
        <begin position="910"/>
        <end position="955"/>
    </location>
</feature>
<dbReference type="Gene3D" id="2.130.10.10">
    <property type="entry name" value="YVTN repeat-like/Quinoprotein amine dehydrogenase"/>
    <property type="match status" value="2"/>
</dbReference>
<dbReference type="Gene3D" id="1.10.510.10">
    <property type="entry name" value="Transferase(Phosphotransferase) domain 1"/>
    <property type="match status" value="1"/>
</dbReference>
<dbReference type="SUPFAM" id="SSF56112">
    <property type="entry name" value="Protein kinase-like (PK-like)"/>
    <property type="match status" value="1"/>
</dbReference>
<dbReference type="PROSITE" id="PS50082">
    <property type="entry name" value="WD_REPEATS_2"/>
    <property type="match status" value="1"/>
</dbReference>
<dbReference type="InterPro" id="IPR020904">
    <property type="entry name" value="Sc_DH/Rdtase_CS"/>
</dbReference>
<keyword evidence="3 12" id="KW-0853">WD repeat</keyword>
<dbReference type="GO" id="GO:0005524">
    <property type="term" value="F:ATP binding"/>
    <property type="evidence" value="ECO:0007669"/>
    <property type="project" value="UniProtKB-KW"/>
</dbReference>
<evidence type="ECO:0000256" key="7">
    <source>
        <dbReference type="ARBA" id="ARBA00022777"/>
    </source>
</evidence>
<evidence type="ECO:0000256" key="10">
    <source>
        <dbReference type="ARBA" id="ARBA00023002"/>
    </source>
</evidence>
<dbReference type="InterPro" id="IPR000719">
    <property type="entry name" value="Prot_kinase_dom"/>
</dbReference>
<feature type="region of interest" description="Disordered" evidence="13">
    <location>
        <begin position="1503"/>
        <end position="1573"/>
    </location>
</feature>
<dbReference type="PRINTS" id="PR00080">
    <property type="entry name" value="SDRFAMILY"/>
</dbReference>
<dbReference type="SUPFAM" id="SSF50978">
    <property type="entry name" value="WD40 repeat-like"/>
    <property type="match status" value="1"/>
</dbReference>
<dbReference type="SUPFAM" id="SSF51735">
    <property type="entry name" value="NAD(P)-binding Rossmann-fold domains"/>
    <property type="match status" value="1"/>
</dbReference>
<name>A0A2K1QUQ1_9PEZI</name>
<dbReference type="InterPro" id="IPR011989">
    <property type="entry name" value="ARM-like"/>
</dbReference>
<evidence type="ECO:0000256" key="3">
    <source>
        <dbReference type="ARBA" id="ARBA00022574"/>
    </source>
</evidence>
<protein>
    <recommendedName>
        <fullName evidence="1">non-specific serine/threonine protein kinase</fullName>
        <ecNumber evidence="1">2.7.11.1</ecNumber>
    </recommendedName>
</protein>
<dbReference type="STRING" id="2082308.A0A2K1QUQ1"/>
<feature type="region of interest" description="Disordered" evidence="13">
    <location>
        <begin position="1407"/>
        <end position="1436"/>
    </location>
</feature>
<keyword evidence="8" id="KW-0067">ATP-binding</keyword>
<feature type="region of interest" description="Disordered" evidence="13">
    <location>
        <begin position="975"/>
        <end position="996"/>
    </location>
</feature>
<dbReference type="Pfam" id="PF00069">
    <property type="entry name" value="Pkinase"/>
    <property type="match status" value="1"/>
</dbReference>
<sequence length="1923" mass="212214">MGQGYSAINPSAGSAGIDSPEVADLEYERTLVGARFLKTIRARHKDGIVVVKVYTKPFGALKLEERIQQLIHERRQLAEVPNALPYHRLIETSTSAYLVRQYVHSSLYDRISTNPPLEDIERKWIAFQLLCAVRDCHARNIYHGDIKTENMLVTSWNWLYLTDFAASIKPRFLPEDNPVDYTLFYDTTVRRICYIAPERFTTSSSHDDAGQSRGLQWAMDIFSVGCVIAELFTEKPTFTLTQLFRYRKGEFDPSHGFLASIKDDHIRDMVTHMISIDPNDRYSAQEYLDFWKEKAFPLYFYTFLHQYTHLLTDPSSGQKPVIASKSNTGGSDDRIDRIYNDYDKISYALGFDNSLPDILEQPAPKTLNLHLFPMQVDIPDNRHTAADRAGPDSDNGALLFSNIVIASLRSTARASSRLKGCELLLTFGEHLTDEAKLDRVLPYAMALLEDDVPAVRIAALRTITQLLSLVTVLSPMNAFIFPRYILPRLSKFVSSTVFAEHAPIRAIYAACLADLANTAARFLDMTQALRADGSLPSIDPEAEDDVAAYAAYQLSYDVTREELLQQFEMQTKIFLTDSDSAVRRAFLGSVGGLCVFFGDSLASDLILTHLNTYLNDEDWTLKCALCETIVGVAAFIGGASLEDFILPLLIQALTDPEEMVTEQVIRSLGSMAKLGLFQRWIVLELVLIVSRFTLHPNHWIREAAAQFIASAASQLSFADFRSLIEPLIRPILKVDVPQPEEVMILDSLRKPLPRTAMDLAKVWAVRAEKGTFWKQAQKAKSFSFDASSNKALMDLYRGVTSFTPTKSTKSPEDDQWLTRMRNAGMKDNDEDKLLALRDYIWRVVLRTERETTDTSNSPFNHIISLTSLKVPLQNVLFDDDLKYYDQIANKQGASQHGKIARLTEALSEATTAAGSVNDVRSADGSRTLTHRPSVDTERPLSRPSSDITQTPTNARMASTALRIDGRVPAARAVSSAEHILSSSPASQLSTSSRGHVHARNRESAIGLMKRGDTIKASAETGTDAANAVGRVDVPMSGRGTPTTLTPADRSPSVRAAHTYDGADPTVQKYLDNVYTSNYPLDLAEFGPRVQALKRQQIPSSTGHDASGRWKPQGLLVAAIGEHTDAISCIAVSPDHLFFITGSVDGTIRIWDVARLERNITHRARQTHRHGSNSAITSLCFVENSHCFVSCASDGSVNVVKVDVTESAGSTRYGKLQVLRDWNIPAEEAYTDSETEYAVSMDHFRDNNRSQCIMLTTKSRFINVDLRHMTVSYSFTNPVSHGTPTSFVIHRRRQWLLIGTSHGVLDLWDLRFNLRLRSWTVRDPSPITKLAMHPGRRNSHRMRVCMSGGTGPGHVSIWDIEKPACLEIYIVSAVNTAMAASDLKPSARDLALIPLDDEHDAQQLDRFVHPASPTPSIPASPTRPSANSSAHGQRLSTKTHVPGAVRDFVMQMHHPSPTEASMSANDSRHYFLLTAGPEWKTRFWDVEKLGNSMIVNSGAIEGFSTGSESESMRVSHERVGADTRVYIDTAPGSDKDGKLRDSREPGSGATSVSSSPAKRRGPDRSVSSATTAGGKAIKESRYDVVRNSAHHLLRGHRDEITSLALVEKPFGMVITGDRSGGLRLGATINLLLVRTPLRPPPITTTGLLPRHTMASSSMSARLSGKTVLITGASSGIGRSCAFEFARTSSKDLKLILTARRVDALKQVAAEIEKEVGSGVKVLPVKLDVSDAGEVRGLIAGLPEGWREVDVLVNNAGLVKGVDKAGEIKEEDIKVMFDTNVTGLINMTQEVLKIMKPRNGGQGSGDIINIGSIAGRDPYQGGSIYCATKAAVRSFTDAMRRELIASRIRVIEVDPGQVETEFSVVRFYGDKSKADKVYEGVDPLTPDDIAEVVVFAAGRRENVVLADSLIFPNHQAAATVMHRRS</sequence>
<dbReference type="PANTHER" id="PTHR17583:SF0">
    <property type="entry name" value="PHOSPHOINOSITIDE 3-KINASE REGULATORY SUBUNIT 4"/>
    <property type="match status" value="1"/>
</dbReference>
<dbReference type="Gene3D" id="3.40.50.720">
    <property type="entry name" value="NAD(P)-binding Rossmann-like Domain"/>
    <property type="match status" value="1"/>
</dbReference>
<dbReference type="InterPro" id="IPR045162">
    <property type="entry name" value="Vps15-like"/>
</dbReference>
<dbReference type="Pfam" id="PF00400">
    <property type="entry name" value="WD40"/>
    <property type="match status" value="2"/>
</dbReference>
<dbReference type="GO" id="GO:0004674">
    <property type="term" value="F:protein serine/threonine kinase activity"/>
    <property type="evidence" value="ECO:0007669"/>
    <property type="project" value="UniProtKB-KW"/>
</dbReference>
<evidence type="ECO:0000313" key="15">
    <source>
        <dbReference type="EMBL" id="PNS18749.1"/>
    </source>
</evidence>
<keyword evidence="2" id="KW-0723">Serine/threonine-protein kinase</keyword>
<dbReference type="GO" id="GO:0006623">
    <property type="term" value="P:protein targeting to vacuole"/>
    <property type="evidence" value="ECO:0007669"/>
    <property type="project" value="TreeGrafter"/>
</dbReference>
<feature type="region of interest" description="Disordered" evidence="13">
    <location>
        <begin position="1031"/>
        <end position="1051"/>
    </location>
</feature>
<keyword evidence="9" id="KW-0521">NADP</keyword>
<dbReference type="CDD" id="cd05346">
    <property type="entry name" value="SDR_c5"/>
    <property type="match status" value="1"/>
</dbReference>
<feature type="domain" description="Protein kinase" evidence="14">
    <location>
        <begin position="25"/>
        <end position="304"/>
    </location>
</feature>
<reference evidence="15 16" key="1">
    <citation type="submission" date="2017-06" db="EMBL/GenBank/DDBJ databases">
        <title>Draft genome sequence of a variant of Elsinoe murrayae.</title>
        <authorList>
            <person name="Cheng Q."/>
        </authorList>
    </citation>
    <scope>NUCLEOTIDE SEQUENCE [LARGE SCALE GENOMIC DNA]</scope>
    <source>
        <strain evidence="15 16">CQ-2017a</strain>
    </source>
</reference>
<dbReference type="SMART" id="SM00320">
    <property type="entry name" value="WD40"/>
    <property type="match status" value="3"/>
</dbReference>
<dbReference type="GO" id="GO:0016616">
    <property type="term" value="F:oxidoreductase activity, acting on the CH-OH group of donors, NAD or NADP as acceptor"/>
    <property type="evidence" value="ECO:0007669"/>
    <property type="project" value="UniProtKB-ARBA"/>
</dbReference>
<evidence type="ECO:0000313" key="16">
    <source>
        <dbReference type="Proteomes" id="UP000243797"/>
    </source>
</evidence>
<evidence type="ECO:0000256" key="2">
    <source>
        <dbReference type="ARBA" id="ARBA00022527"/>
    </source>
</evidence>
<dbReference type="InterPro" id="IPR008271">
    <property type="entry name" value="Ser/Thr_kinase_AS"/>
</dbReference>
<evidence type="ECO:0000256" key="13">
    <source>
        <dbReference type="SAM" id="MobiDB-lite"/>
    </source>
</evidence>
<dbReference type="FunCoup" id="A0A2K1QUQ1">
    <property type="interactions" value="767"/>
</dbReference>
<evidence type="ECO:0000256" key="11">
    <source>
        <dbReference type="PROSITE-ProRule" id="PRU00103"/>
    </source>
</evidence>
<keyword evidence="16" id="KW-1185">Reference proteome</keyword>
<feature type="compositionally biased region" description="Low complexity" evidence="13">
    <location>
        <begin position="981"/>
        <end position="992"/>
    </location>
</feature>
<dbReference type="Proteomes" id="UP000243797">
    <property type="component" value="Unassembled WGS sequence"/>
</dbReference>
<dbReference type="GO" id="GO:0071561">
    <property type="term" value="C:nucleus-vacuole junction"/>
    <property type="evidence" value="ECO:0007669"/>
    <property type="project" value="TreeGrafter"/>
</dbReference>
<dbReference type="InterPro" id="IPR021133">
    <property type="entry name" value="HEAT_type_2"/>
</dbReference>
<comment type="caution">
    <text evidence="15">The sequence shown here is derived from an EMBL/GenBank/DDBJ whole genome shotgun (WGS) entry which is preliminary data.</text>
</comment>
<evidence type="ECO:0000256" key="12">
    <source>
        <dbReference type="PROSITE-ProRule" id="PRU00221"/>
    </source>
</evidence>
<dbReference type="GO" id="GO:0005770">
    <property type="term" value="C:late endosome"/>
    <property type="evidence" value="ECO:0007669"/>
    <property type="project" value="TreeGrafter"/>
</dbReference>
<keyword evidence="10" id="KW-0560">Oxidoreductase</keyword>
<dbReference type="SUPFAM" id="SSF48371">
    <property type="entry name" value="ARM repeat"/>
    <property type="match status" value="1"/>
</dbReference>
<evidence type="ECO:0000259" key="14">
    <source>
        <dbReference type="PROSITE" id="PS50011"/>
    </source>
</evidence>
<dbReference type="InParanoid" id="A0A2K1QUQ1"/>
<feature type="compositionally biased region" description="Polar residues" evidence="13">
    <location>
        <begin position="1426"/>
        <end position="1436"/>
    </location>
</feature>
<dbReference type="GO" id="GO:0034272">
    <property type="term" value="C:phosphatidylinositol 3-kinase complex, class III, type II"/>
    <property type="evidence" value="ECO:0007669"/>
    <property type="project" value="TreeGrafter"/>
</dbReference>
<dbReference type="InterPro" id="IPR055231">
    <property type="entry name" value="2AA_helical"/>
</dbReference>
<dbReference type="InterPro" id="IPR036291">
    <property type="entry name" value="NAD(P)-bd_dom_sf"/>
</dbReference>
<dbReference type="CDD" id="cd13980">
    <property type="entry name" value="STKc_Vps15"/>
    <property type="match status" value="1"/>
</dbReference>
<feature type="compositionally biased region" description="Basic and acidic residues" evidence="13">
    <location>
        <begin position="1509"/>
        <end position="1520"/>
    </location>
</feature>
<dbReference type="Pfam" id="PF22956">
    <property type="entry name" value="VPS15-like_hel"/>
    <property type="match status" value="1"/>
</dbReference>
<dbReference type="FunFam" id="3.40.50.720:FF:000047">
    <property type="entry name" value="NADP-dependent L-serine/L-allo-threonine dehydrogenase"/>
    <property type="match status" value="1"/>
</dbReference>
<evidence type="ECO:0000256" key="9">
    <source>
        <dbReference type="ARBA" id="ARBA00022857"/>
    </source>
</evidence>
<dbReference type="GO" id="GO:0016236">
    <property type="term" value="P:macroautophagy"/>
    <property type="evidence" value="ECO:0007669"/>
    <property type="project" value="InterPro"/>
</dbReference>
<evidence type="ECO:0000256" key="8">
    <source>
        <dbReference type="ARBA" id="ARBA00022840"/>
    </source>
</evidence>
<organism evidence="15 16">
    <name type="scientific">Sphaceloma murrayae</name>
    <dbReference type="NCBI Taxonomy" id="2082308"/>
    <lineage>
        <taxon>Eukaryota</taxon>
        <taxon>Fungi</taxon>
        <taxon>Dikarya</taxon>
        <taxon>Ascomycota</taxon>
        <taxon>Pezizomycotina</taxon>
        <taxon>Dothideomycetes</taxon>
        <taxon>Dothideomycetidae</taxon>
        <taxon>Myriangiales</taxon>
        <taxon>Elsinoaceae</taxon>
        <taxon>Sphaceloma</taxon>
    </lineage>
</organism>
<dbReference type="PANTHER" id="PTHR17583">
    <property type="entry name" value="PHOSPHOINOSITIDE 3-KINASE REGULATORY SUBUNIT 4"/>
    <property type="match status" value="1"/>
</dbReference>
<dbReference type="InterPro" id="IPR036322">
    <property type="entry name" value="WD40_repeat_dom_sf"/>
</dbReference>
<keyword evidence="4" id="KW-0808">Transferase</keyword>
<feature type="repeat" description="WD" evidence="12">
    <location>
        <begin position="1119"/>
        <end position="1160"/>
    </location>
</feature>
<gene>
    <name evidence="15" type="ORF">CAC42_5288</name>
</gene>
<dbReference type="InterPro" id="IPR016024">
    <property type="entry name" value="ARM-type_fold"/>
</dbReference>
<accession>A0A2K1QUQ1</accession>